<accession>A0A1F6DIC1</accession>
<keyword evidence="1" id="KW-1133">Transmembrane helix</keyword>
<gene>
    <name evidence="2" type="ORF">A3C87_03535</name>
</gene>
<feature type="transmembrane region" description="Helical" evidence="1">
    <location>
        <begin position="84"/>
        <end position="105"/>
    </location>
</feature>
<feature type="transmembrane region" description="Helical" evidence="1">
    <location>
        <begin position="111"/>
        <end position="132"/>
    </location>
</feature>
<evidence type="ECO:0000313" key="3">
    <source>
        <dbReference type="Proteomes" id="UP000176511"/>
    </source>
</evidence>
<dbReference type="AlphaFoldDB" id="A0A1F6DIC1"/>
<comment type="caution">
    <text evidence="2">The sequence shown here is derived from an EMBL/GenBank/DDBJ whole genome shotgun (WGS) entry which is preliminary data.</text>
</comment>
<feature type="transmembrane region" description="Helical" evidence="1">
    <location>
        <begin position="153"/>
        <end position="173"/>
    </location>
</feature>
<sequence length="228" mass="24853">MKGPITLLRDAIALFREKAALLLGIVAVSLIPYAISFFAIVVLGVRPDQLLPASMGIIGTILGIFAGIALVYALSGRQHTVSDAYQASTGVFWKYLVLSILLALITLVGLILLVIPGIIVAVWFSFAIYVLLLEDKRPIEALKASRAYVQGKWWAVFGRLVALSLMAAVALIAVTSPFTFFLNDIALEFLMTLLTMVVTPIGMGYIYLMYKDISTSMPEEHLSEISPE</sequence>
<reference evidence="2 3" key="1">
    <citation type="journal article" date="2016" name="Nat. Commun.">
        <title>Thousands of microbial genomes shed light on interconnected biogeochemical processes in an aquifer system.</title>
        <authorList>
            <person name="Anantharaman K."/>
            <person name="Brown C.T."/>
            <person name="Hug L.A."/>
            <person name="Sharon I."/>
            <person name="Castelle C.J."/>
            <person name="Probst A.J."/>
            <person name="Thomas B.C."/>
            <person name="Singh A."/>
            <person name="Wilkins M.J."/>
            <person name="Karaoz U."/>
            <person name="Brodie E.L."/>
            <person name="Williams K.H."/>
            <person name="Hubbard S.S."/>
            <person name="Banfield J.F."/>
        </authorList>
    </citation>
    <scope>NUCLEOTIDE SEQUENCE [LARGE SCALE GENOMIC DNA]</scope>
</reference>
<feature type="transmembrane region" description="Helical" evidence="1">
    <location>
        <begin position="21"/>
        <end position="45"/>
    </location>
</feature>
<dbReference type="EMBL" id="MFLE01000025">
    <property type="protein sequence ID" value="OGG61194.1"/>
    <property type="molecule type" value="Genomic_DNA"/>
</dbReference>
<evidence type="ECO:0000256" key="1">
    <source>
        <dbReference type="SAM" id="Phobius"/>
    </source>
</evidence>
<keyword evidence="1" id="KW-0812">Transmembrane</keyword>
<evidence type="ECO:0008006" key="4">
    <source>
        <dbReference type="Google" id="ProtNLM"/>
    </source>
</evidence>
<feature type="transmembrane region" description="Helical" evidence="1">
    <location>
        <begin position="51"/>
        <end position="72"/>
    </location>
</feature>
<name>A0A1F6DIC1_9BACT</name>
<evidence type="ECO:0000313" key="2">
    <source>
        <dbReference type="EMBL" id="OGG61194.1"/>
    </source>
</evidence>
<dbReference type="Pfam" id="PF06790">
    <property type="entry name" value="UPF0259"/>
    <property type="match status" value="1"/>
</dbReference>
<protein>
    <recommendedName>
        <fullName evidence="4">Glycerophosphoryl diester phosphodiesterase membrane domain-containing protein</fullName>
    </recommendedName>
</protein>
<keyword evidence="1" id="KW-0472">Membrane</keyword>
<dbReference type="STRING" id="1798491.A3C87_03535"/>
<organism evidence="2 3">
    <name type="scientific">Candidatus Kaiserbacteria bacterium RIFCSPHIGHO2_02_FULL_49_34</name>
    <dbReference type="NCBI Taxonomy" id="1798491"/>
    <lineage>
        <taxon>Bacteria</taxon>
        <taxon>Candidatus Kaiseribacteriota</taxon>
    </lineage>
</organism>
<proteinExistence type="predicted"/>
<dbReference type="Proteomes" id="UP000176511">
    <property type="component" value="Unassembled WGS sequence"/>
</dbReference>
<feature type="transmembrane region" description="Helical" evidence="1">
    <location>
        <begin position="185"/>
        <end position="208"/>
    </location>
</feature>